<proteinExistence type="predicted"/>
<evidence type="ECO:0000313" key="1">
    <source>
        <dbReference type="EMBL" id="OWM88302.1"/>
    </source>
</evidence>
<dbReference type="EMBL" id="MTKT01000797">
    <property type="protein sequence ID" value="OWM88302.1"/>
    <property type="molecule type" value="Genomic_DNA"/>
</dbReference>
<evidence type="ECO:0000313" key="2">
    <source>
        <dbReference type="Proteomes" id="UP000197138"/>
    </source>
</evidence>
<reference evidence="2" key="1">
    <citation type="journal article" date="2017" name="Plant J.">
        <title>The pomegranate (Punica granatum L.) genome and the genomics of punicalagin biosynthesis.</title>
        <authorList>
            <person name="Qin G."/>
            <person name="Xu C."/>
            <person name="Ming R."/>
            <person name="Tang H."/>
            <person name="Guyot R."/>
            <person name="Kramer E.M."/>
            <person name="Hu Y."/>
            <person name="Yi X."/>
            <person name="Qi Y."/>
            <person name="Xu X."/>
            <person name="Gao Z."/>
            <person name="Pan H."/>
            <person name="Jian J."/>
            <person name="Tian Y."/>
            <person name="Yue Z."/>
            <person name="Xu Y."/>
        </authorList>
    </citation>
    <scope>NUCLEOTIDE SEQUENCE [LARGE SCALE GENOMIC DNA]</scope>
    <source>
        <strain evidence="2">cv. Dabenzi</strain>
    </source>
</reference>
<protein>
    <submittedName>
        <fullName evidence="1">Uncharacterized protein</fullName>
    </submittedName>
</protein>
<accession>A0A218XVJ5</accession>
<dbReference type="Proteomes" id="UP000197138">
    <property type="component" value="Unassembled WGS sequence"/>
</dbReference>
<name>A0A218XVJ5_PUNGR</name>
<dbReference type="AlphaFoldDB" id="A0A218XVJ5"/>
<comment type="caution">
    <text evidence="1">The sequence shown here is derived from an EMBL/GenBank/DDBJ whole genome shotgun (WGS) entry which is preliminary data.</text>
</comment>
<gene>
    <name evidence="1" type="ORF">CDL15_Pgr003714</name>
</gene>
<organism evidence="1 2">
    <name type="scientific">Punica granatum</name>
    <name type="common">Pomegranate</name>
    <dbReference type="NCBI Taxonomy" id="22663"/>
    <lineage>
        <taxon>Eukaryota</taxon>
        <taxon>Viridiplantae</taxon>
        <taxon>Streptophyta</taxon>
        <taxon>Embryophyta</taxon>
        <taxon>Tracheophyta</taxon>
        <taxon>Spermatophyta</taxon>
        <taxon>Magnoliopsida</taxon>
        <taxon>eudicotyledons</taxon>
        <taxon>Gunneridae</taxon>
        <taxon>Pentapetalae</taxon>
        <taxon>rosids</taxon>
        <taxon>malvids</taxon>
        <taxon>Myrtales</taxon>
        <taxon>Lythraceae</taxon>
        <taxon>Punica</taxon>
    </lineage>
</organism>
<sequence>MDQLIIKASKFLPAQHKRSRTRVVPQMQIAKVTLAELGFQCVWMGIAVVATRSAQCFQLYSAVRLKNAKDSSLAEPGFRCVSWENVLAFRPRAHYNVMLLY</sequence>